<evidence type="ECO:0000313" key="1">
    <source>
        <dbReference type="EMBL" id="AYG03097.1"/>
    </source>
</evidence>
<dbReference type="EMBL" id="CP032624">
    <property type="protein sequence ID" value="AYG03097.1"/>
    <property type="molecule type" value="Genomic_DNA"/>
</dbReference>
<reference evidence="1 2" key="1">
    <citation type="submission" date="2018-09" db="EMBL/GenBank/DDBJ databases">
        <title>Genome sequencing of strain 2DFW10M-5.</title>
        <authorList>
            <person name="Heo J."/>
            <person name="Kim S.-J."/>
            <person name="Kwon S.-W."/>
        </authorList>
    </citation>
    <scope>NUCLEOTIDE SEQUENCE [LARGE SCALE GENOMIC DNA]</scope>
    <source>
        <strain evidence="1 2">2DFW10M-5</strain>
    </source>
</reference>
<sequence>MAKKDAAFDAPRTERLILELLTAAAAAHGVHEKEDLGGVYDEQWPQWYAAHIAASLAERGLVVSPRRPTIAESFDLSGDVAGWDDWL</sequence>
<dbReference type="Proteomes" id="UP000275069">
    <property type="component" value="Chromosome"/>
</dbReference>
<dbReference type="KEGG" id="gry:D7I44_05845"/>
<evidence type="ECO:0000313" key="2">
    <source>
        <dbReference type="Proteomes" id="UP000275069"/>
    </source>
</evidence>
<dbReference type="AlphaFoldDB" id="A0A387BPZ6"/>
<keyword evidence="2" id="KW-1185">Reference proteome</keyword>
<accession>A0A387BPZ6</accession>
<dbReference type="OrthoDB" id="5076530at2"/>
<organism evidence="1 2">
    <name type="scientific">Gryllotalpicola protaetiae</name>
    <dbReference type="NCBI Taxonomy" id="2419771"/>
    <lineage>
        <taxon>Bacteria</taxon>
        <taxon>Bacillati</taxon>
        <taxon>Actinomycetota</taxon>
        <taxon>Actinomycetes</taxon>
        <taxon>Micrococcales</taxon>
        <taxon>Microbacteriaceae</taxon>
        <taxon>Gryllotalpicola</taxon>
    </lineage>
</organism>
<proteinExistence type="predicted"/>
<name>A0A387BPZ6_9MICO</name>
<protein>
    <submittedName>
        <fullName evidence="1">Uncharacterized protein</fullName>
    </submittedName>
</protein>
<gene>
    <name evidence="1" type="ORF">D7I44_05845</name>
</gene>